<keyword evidence="2" id="KW-0479">Metal-binding</keyword>
<gene>
    <name evidence="6" type="ORF">O181_100467</name>
</gene>
<keyword evidence="5" id="KW-0539">Nucleus</keyword>
<evidence type="ECO:0000256" key="4">
    <source>
        <dbReference type="ARBA" id="ARBA00022833"/>
    </source>
</evidence>
<evidence type="ECO:0000256" key="1">
    <source>
        <dbReference type="ARBA" id="ARBA00004123"/>
    </source>
</evidence>
<feature type="non-terminal residue" evidence="6">
    <location>
        <position position="1"/>
    </location>
</feature>
<dbReference type="EMBL" id="AVOT02069981">
    <property type="protein sequence ID" value="MBW0560752.1"/>
    <property type="molecule type" value="Genomic_DNA"/>
</dbReference>
<dbReference type="GO" id="GO:0005634">
    <property type="term" value="C:nucleus"/>
    <property type="evidence" value="ECO:0007669"/>
    <property type="project" value="UniProtKB-SubCell"/>
</dbReference>
<dbReference type="InterPro" id="IPR012337">
    <property type="entry name" value="RNaseH-like_sf"/>
</dbReference>
<dbReference type="AlphaFoldDB" id="A0A9Q3PHJ6"/>
<dbReference type="Proteomes" id="UP000765509">
    <property type="component" value="Unassembled WGS sequence"/>
</dbReference>
<dbReference type="OrthoDB" id="2798924at2759"/>
<proteinExistence type="predicted"/>
<evidence type="ECO:0000256" key="5">
    <source>
        <dbReference type="ARBA" id="ARBA00023242"/>
    </source>
</evidence>
<comment type="caution">
    <text evidence="6">The sequence shown here is derived from an EMBL/GenBank/DDBJ whole genome shotgun (WGS) entry which is preliminary data.</text>
</comment>
<dbReference type="PANTHER" id="PTHR46481:SF10">
    <property type="entry name" value="ZINC FINGER BED DOMAIN-CONTAINING PROTEIN 39"/>
    <property type="match status" value="1"/>
</dbReference>
<dbReference type="PANTHER" id="PTHR46481">
    <property type="entry name" value="ZINC FINGER BED DOMAIN-CONTAINING PROTEIN 4"/>
    <property type="match status" value="1"/>
</dbReference>
<sequence>LSTQTLKMVLVYFISETNLPISIIKSKSFQVLLELCNPNITHIMVQCTALTAHLSNIYFYHQEHICKILTTNKYLLSLTTDTWTSPNVTAYMAVTGHFINANLNLILVLFGLSEVEGDHSGALLAKHFLNIIQRYNISNQIVCITSDNASVNNQMCHEIQVMCPSFSASTQSIGCIAHTIHLEARDGLNSLSQVPTSFPESEVDYLRPMAISNLVDPPYGQKIN</sequence>
<evidence type="ECO:0000313" key="7">
    <source>
        <dbReference type="Proteomes" id="UP000765509"/>
    </source>
</evidence>
<evidence type="ECO:0000313" key="6">
    <source>
        <dbReference type="EMBL" id="MBW0560752.1"/>
    </source>
</evidence>
<organism evidence="6 7">
    <name type="scientific">Austropuccinia psidii MF-1</name>
    <dbReference type="NCBI Taxonomy" id="1389203"/>
    <lineage>
        <taxon>Eukaryota</taxon>
        <taxon>Fungi</taxon>
        <taxon>Dikarya</taxon>
        <taxon>Basidiomycota</taxon>
        <taxon>Pucciniomycotina</taxon>
        <taxon>Pucciniomycetes</taxon>
        <taxon>Pucciniales</taxon>
        <taxon>Sphaerophragmiaceae</taxon>
        <taxon>Austropuccinia</taxon>
    </lineage>
</organism>
<protein>
    <submittedName>
        <fullName evidence="6">Uncharacterized protein</fullName>
    </submittedName>
</protein>
<comment type="subcellular location">
    <subcellularLocation>
        <location evidence="1">Nucleus</location>
    </subcellularLocation>
</comment>
<keyword evidence="7" id="KW-1185">Reference proteome</keyword>
<accession>A0A9Q3PHJ6</accession>
<evidence type="ECO:0000256" key="2">
    <source>
        <dbReference type="ARBA" id="ARBA00022723"/>
    </source>
</evidence>
<keyword evidence="3" id="KW-0863">Zinc-finger</keyword>
<evidence type="ECO:0000256" key="3">
    <source>
        <dbReference type="ARBA" id="ARBA00022771"/>
    </source>
</evidence>
<dbReference type="GO" id="GO:0008270">
    <property type="term" value="F:zinc ion binding"/>
    <property type="evidence" value="ECO:0007669"/>
    <property type="project" value="UniProtKB-KW"/>
</dbReference>
<dbReference type="InterPro" id="IPR052035">
    <property type="entry name" value="ZnF_BED_domain_contain"/>
</dbReference>
<reference evidence="6" key="1">
    <citation type="submission" date="2021-03" db="EMBL/GenBank/DDBJ databases">
        <title>Draft genome sequence of rust myrtle Austropuccinia psidii MF-1, a brazilian biotype.</title>
        <authorList>
            <person name="Quecine M.C."/>
            <person name="Pachon D.M.R."/>
            <person name="Bonatelli M.L."/>
            <person name="Correr F.H."/>
            <person name="Franceschini L.M."/>
            <person name="Leite T.F."/>
            <person name="Margarido G.R.A."/>
            <person name="Almeida C.A."/>
            <person name="Ferrarezi J.A."/>
            <person name="Labate C.A."/>
        </authorList>
    </citation>
    <scope>NUCLEOTIDE SEQUENCE</scope>
    <source>
        <strain evidence="6">MF-1</strain>
    </source>
</reference>
<name>A0A9Q3PHJ6_9BASI</name>
<keyword evidence="4" id="KW-0862">Zinc</keyword>
<dbReference type="SUPFAM" id="SSF53098">
    <property type="entry name" value="Ribonuclease H-like"/>
    <property type="match status" value="1"/>
</dbReference>